<evidence type="ECO:0000256" key="3">
    <source>
        <dbReference type="ARBA" id="ARBA00022676"/>
    </source>
</evidence>
<evidence type="ECO:0000313" key="12">
    <source>
        <dbReference type="Proteomes" id="UP000192411"/>
    </source>
</evidence>
<evidence type="ECO:0000256" key="9">
    <source>
        <dbReference type="ARBA" id="ARBA00040345"/>
    </source>
</evidence>
<feature type="domain" description="Glycosyltransferase 2-like" evidence="10">
    <location>
        <begin position="8"/>
        <end position="125"/>
    </location>
</feature>
<evidence type="ECO:0000313" key="11">
    <source>
        <dbReference type="EMBL" id="ORB62598.1"/>
    </source>
</evidence>
<comment type="subcellular location">
    <subcellularLocation>
        <location evidence="1">Cell membrane</location>
    </subcellularLocation>
</comment>
<dbReference type="GO" id="GO:0016757">
    <property type="term" value="F:glycosyltransferase activity"/>
    <property type="evidence" value="ECO:0007669"/>
    <property type="project" value="UniProtKB-KW"/>
</dbReference>
<sequence>MKFEQAVVVVPAHNEIDRLPRSLSALLATSMSAQMPVLIVVVLDSCDDGSDRLIGRYGPNVHFISTDVANVGAARAAGFEYARSACADVEPARTWFATTDADTIVGSRWLSQMTQAGADMVLGTVHIPVWRLPVEVARRYRAAYNPKGPGHDHVHGANMGFRADAYWGVGGFRALSTGEDVDLVERFEVAHLSIHRDAKLTVATSAREQGRAPGGFAAHLRGLGRPRRKVRAET</sequence>
<keyword evidence="5" id="KW-0472">Membrane</keyword>
<dbReference type="Pfam" id="PF00535">
    <property type="entry name" value="Glycos_transf_2"/>
    <property type="match status" value="1"/>
</dbReference>
<evidence type="ECO:0000256" key="6">
    <source>
        <dbReference type="ARBA" id="ARBA00037281"/>
    </source>
</evidence>
<dbReference type="InterPro" id="IPR001173">
    <property type="entry name" value="Glyco_trans_2-like"/>
</dbReference>
<dbReference type="InterPro" id="IPR029044">
    <property type="entry name" value="Nucleotide-diphossugar_trans"/>
</dbReference>
<evidence type="ECO:0000256" key="8">
    <source>
        <dbReference type="ARBA" id="ARBA00038120"/>
    </source>
</evidence>
<dbReference type="EMBL" id="MVIM01000015">
    <property type="protein sequence ID" value="ORB62598.1"/>
    <property type="molecule type" value="Genomic_DNA"/>
</dbReference>
<comment type="function">
    <text evidence="6">Catalyzes the glycosylation of 4,4'-diaponeurosporenoate, i.e. the esterification of glucose at the C1'' position with the carboxyl group of 4,4'-diaponeurosporenic acid, to form glycosyl-4,4'-diaponeurosporenoate. This is a step in the biosynthesis of staphyloxanthin, an orange pigment present in most staphylococci strains.</text>
</comment>
<evidence type="ECO:0000259" key="10">
    <source>
        <dbReference type="Pfam" id="PF00535"/>
    </source>
</evidence>
<keyword evidence="4 11" id="KW-0808">Transferase</keyword>
<dbReference type="PANTHER" id="PTHR43646:SF2">
    <property type="entry name" value="GLYCOSYLTRANSFERASE 2-LIKE DOMAIN-CONTAINING PROTEIN"/>
    <property type="match status" value="1"/>
</dbReference>
<dbReference type="AlphaFoldDB" id="A0A1X0JI85"/>
<keyword evidence="3" id="KW-0328">Glycosyltransferase</keyword>
<dbReference type="Gene3D" id="3.90.550.10">
    <property type="entry name" value="Spore Coat Polysaccharide Biosynthesis Protein SpsA, Chain A"/>
    <property type="match status" value="1"/>
</dbReference>
<comment type="caution">
    <text evidence="11">The sequence shown here is derived from an EMBL/GenBank/DDBJ whole genome shotgun (WGS) entry which is preliminary data.</text>
</comment>
<proteinExistence type="inferred from homology"/>
<gene>
    <name evidence="11" type="ORF">BST47_23515</name>
</gene>
<evidence type="ECO:0000256" key="2">
    <source>
        <dbReference type="ARBA" id="ARBA00022475"/>
    </source>
</evidence>
<dbReference type="RefSeq" id="WP_083128070.1">
    <property type="nucleotide sequence ID" value="NZ_MVIM01000015.1"/>
</dbReference>
<evidence type="ECO:0000256" key="5">
    <source>
        <dbReference type="ARBA" id="ARBA00023136"/>
    </source>
</evidence>
<comment type="pathway">
    <text evidence="7">Carotenoid biosynthesis; staphyloxanthin biosynthesis; staphyloxanthin from farnesyl diphosphate: step 4/5.</text>
</comment>
<keyword evidence="12" id="KW-1185">Reference proteome</keyword>
<keyword evidence="2" id="KW-1003">Cell membrane</keyword>
<dbReference type="Proteomes" id="UP000192411">
    <property type="component" value="Unassembled WGS sequence"/>
</dbReference>
<protein>
    <recommendedName>
        <fullName evidence="9">4,4'-diaponeurosporenoate glycosyltransferase</fullName>
    </recommendedName>
</protein>
<organism evidence="11 12">
    <name type="scientific">Mycolicibacterium tusciae</name>
    <dbReference type="NCBI Taxonomy" id="75922"/>
    <lineage>
        <taxon>Bacteria</taxon>
        <taxon>Bacillati</taxon>
        <taxon>Actinomycetota</taxon>
        <taxon>Actinomycetes</taxon>
        <taxon>Mycobacteriales</taxon>
        <taxon>Mycobacteriaceae</taxon>
        <taxon>Mycolicibacterium</taxon>
    </lineage>
</organism>
<comment type="similarity">
    <text evidence="8">Belongs to the glycosyltransferase 2 family. CrtQ subfamily.</text>
</comment>
<dbReference type="STRING" id="75922.BST47_23515"/>
<dbReference type="SUPFAM" id="SSF53448">
    <property type="entry name" value="Nucleotide-diphospho-sugar transferases"/>
    <property type="match status" value="1"/>
</dbReference>
<evidence type="ECO:0000256" key="1">
    <source>
        <dbReference type="ARBA" id="ARBA00004236"/>
    </source>
</evidence>
<reference evidence="11 12" key="1">
    <citation type="submission" date="2017-02" db="EMBL/GenBank/DDBJ databases">
        <title>The new phylogeny of genus Mycobacterium.</title>
        <authorList>
            <person name="Tortoli E."/>
            <person name="Trovato A."/>
            <person name="Cirillo D.M."/>
        </authorList>
    </citation>
    <scope>NUCLEOTIDE SEQUENCE [LARGE SCALE GENOMIC DNA]</scope>
    <source>
        <strain evidence="11 12">DSM 44338</strain>
    </source>
</reference>
<dbReference type="GO" id="GO:0005886">
    <property type="term" value="C:plasma membrane"/>
    <property type="evidence" value="ECO:0007669"/>
    <property type="project" value="UniProtKB-SubCell"/>
</dbReference>
<name>A0A1X0JI85_9MYCO</name>
<dbReference type="PANTHER" id="PTHR43646">
    <property type="entry name" value="GLYCOSYLTRANSFERASE"/>
    <property type="match status" value="1"/>
</dbReference>
<evidence type="ECO:0000256" key="7">
    <source>
        <dbReference type="ARBA" id="ARBA00037904"/>
    </source>
</evidence>
<evidence type="ECO:0000256" key="4">
    <source>
        <dbReference type="ARBA" id="ARBA00022679"/>
    </source>
</evidence>
<accession>A0A1X0JI85</accession>